<dbReference type="EMBL" id="JAPFQO010000008">
    <property type="protein sequence ID" value="MCX2740982.1"/>
    <property type="molecule type" value="Genomic_DNA"/>
</dbReference>
<dbReference type="InterPro" id="IPR001296">
    <property type="entry name" value="Glyco_trans_1"/>
</dbReference>
<comment type="caution">
    <text evidence="3">The sequence shown here is derived from an EMBL/GenBank/DDBJ whole genome shotgun (WGS) entry which is preliminary data.</text>
</comment>
<feature type="domain" description="Glycosyl transferase family 1" evidence="1">
    <location>
        <begin position="191"/>
        <end position="320"/>
    </location>
</feature>
<dbReference type="InterPro" id="IPR028098">
    <property type="entry name" value="Glyco_trans_4-like_N"/>
</dbReference>
<dbReference type="CDD" id="cd03801">
    <property type="entry name" value="GT4_PimA-like"/>
    <property type="match status" value="1"/>
</dbReference>
<accession>A0ABT3RH79</accession>
<evidence type="ECO:0000259" key="1">
    <source>
        <dbReference type="Pfam" id="PF00534"/>
    </source>
</evidence>
<protein>
    <submittedName>
        <fullName evidence="3">Glycosyltransferase family 4 protein</fullName>
    </submittedName>
</protein>
<dbReference type="Pfam" id="PF13439">
    <property type="entry name" value="Glyco_transf_4"/>
    <property type="match status" value="1"/>
</dbReference>
<keyword evidence="4" id="KW-1185">Reference proteome</keyword>
<gene>
    <name evidence="3" type="ORF">OO017_13575</name>
</gene>
<reference evidence="3 4" key="1">
    <citation type="submission" date="2022-11" db="EMBL/GenBank/DDBJ databases">
        <title>The characterization of three novel Bacteroidetes species and genomic analysis of their roles in tidal elemental geochemical cycles.</title>
        <authorList>
            <person name="Ma K.-J."/>
        </authorList>
    </citation>
    <scope>NUCLEOTIDE SEQUENCE [LARGE SCALE GENOMIC DNA]</scope>
    <source>
        <strain evidence="3 4">M82</strain>
    </source>
</reference>
<evidence type="ECO:0000313" key="3">
    <source>
        <dbReference type="EMBL" id="MCX2740982.1"/>
    </source>
</evidence>
<dbReference type="PANTHER" id="PTHR12526">
    <property type="entry name" value="GLYCOSYLTRANSFERASE"/>
    <property type="match status" value="1"/>
</dbReference>
<evidence type="ECO:0000259" key="2">
    <source>
        <dbReference type="Pfam" id="PF13439"/>
    </source>
</evidence>
<feature type="domain" description="Glycosyltransferase subfamily 4-like N-terminal" evidence="2">
    <location>
        <begin position="73"/>
        <end position="173"/>
    </location>
</feature>
<dbReference type="RefSeq" id="WP_266053056.1">
    <property type="nucleotide sequence ID" value="NZ_JAPFQO010000008.1"/>
</dbReference>
<dbReference type="Proteomes" id="UP001207228">
    <property type="component" value="Unassembled WGS sequence"/>
</dbReference>
<dbReference type="Gene3D" id="3.40.50.2000">
    <property type="entry name" value="Glycogen Phosphorylase B"/>
    <property type="match status" value="2"/>
</dbReference>
<organism evidence="3 4">
    <name type="scientific">Pontibacter anaerobius</name>
    <dbReference type="NCBI Taxonomy" id="2993940"/>
    <lineage>
        <taxon>Bacteria</taxon>
        <taxon>Pseudomonadati</taxon>
        <taxon>Bacteroidota</taxon>
        <taxon>Cytophagia</taxon>
        <taxon>Cytophagales</taxon>
        <taxon>Hymenobacteraceae</taxon>
        <taxon>Pontibacter</taxon>
    </lineage>
</organism>
<dbReference type="Pfam" id="PF00534">
    <property type="entry name" value="Glycos_transf_1"/>
    <property type="match status" value="1"/>
</dbReference>
<evidence type="ECO:0000313" key="4">
    <source>
        <dbReference type="Proteomes" id="UP001207228"/>
    </source>
</evidence>
<name>A0ABT3RH79_9BACT</name>
<proteinExistence type="predicted"/>
<dbReference type="SUPFAM" id="SSF53756">
    <property type="entry name" value="UDP-Glycosyltransferase/glycogen phosphorylase"/>
    <property type="match status" value="1"/>
</dbReference>
<sequence>MHKEENIFNYVLYVGPENDHGGIGAVLTIYKKKIHRFNFIPTYPSNPTSVQTFKFKALVLIFFCRRLLGITQVLALDKNIKIVHIHSASKGSFIRKALICFVAKAFRKKVILHMHGGGFILFYENYQALRPLIKAALKLSDRVVCLTEQWKQYYKEELKLNNTVVIPNPIECDDISNVSDATSKSQKKDTAQGIKLLFLGKICDEKGIFKLIEFLKENPYFSNNQIKLTIAGNGEVDRLKKVLADAKINNNIRFIGWVTDKTKHMEICNCDLYILPSLFEGLPISILEAMACGKPVIATNVGGIPSVVQNKYNGWLFDPKCFSGLDTVFKEIFDDTSILELYGANSRLEALRFSPDIVVNQLSLMYRTLLDK</sequence>